<keyword evidence="1" id="KW-0732">Signal</keyword>
<sequence length="55" mass="4907">MRILALAAAGGLLVSLAACGNTATERAATGGVGGLVVAGPVGAVAGATVGAATTK</sequence>
<reference evidence="2 3" key="1">
    <citation type="journal article" date="2015" name="Antonie Van Leeuwenhoek">
        <title>Thioclava indica sp. nov., isolated from surface seawater of the Indian Ocean.</title>
        <authorList>
            <person name="Liu Y."/>
            <person name="Lai Q."/>
            <person name="Du J."/>
            <person name="Xu H."/>
            <person name="Jiang L."/>
            <person name="Shao Z."/>
        </authorList>
    </citation>
    <scope>NUCLEOTIDE SEQUENCE [LARGE SCALE GENOMIC DNA]</scope>
    <source>
        <strain evidence="2 3">DT23-4</strain>
    </source>
</reference>
<feature type="chain" id="PRO_5001694785" description="YMGG-like Gly-zipper domain-containing protein" evidence="1">
    <location>
        <begin position="21"/>
        <end position="55"/>
    </location>
</feature>
<name>A0A074JGB4_9RHOB</name>
<dbReference type="eggNOG" id="ENOG502ZT32">
    <property type="taxonomic scope" value="Bacteria"/>
</dbReference>
<comment type="caution">
    <text evidence="2">The sequence shown here is derived from an EMBL/GenBank/DDBJ whole genome shotgun (WGS) entry which is preliminary data.</text>
</comment>
<evidence type="ECO:0000313" key="3">
    <source>
        <dbReference type="Proteomes" id="UP000027471"/>
    </source>
</evidence>
<keyword evidence="3" id="KW-1185">Reference proteome</keyword>
<proteinExistence type="predicted"/>
<dbReference type="AlphaFoldDB" id="A0A074JGB4"/>
<accession>A0A074JGB4</accession>
<dbReference type="STRING" id="1353528.DT23_06165"/>
<dbReference type="RefSeq" id="WP_156023968.1">
    <property type="nucleotide sequence ID" value="NZ_AUNB01000051.1"/>
</dbReference>
<dbReference type="PROSITE" id="PS51257">
    <property type="entry name" value="PROKAR_LIPOPROTEIN"/>
    <property type="match status" value="1"/>
</dbReference>
<protein>
    <recommendedName>
        <fullName evidence="4">YMGG-like Gly-zipper domain-containing protein</fullName>
    </recommendedName>
</protein>
<evidence type="ECO:0000256" key="1">
    <source>
        <dbReference type="SAM" id="SignalP"/>
    </source>
</evidence>
<gene>
    <name evidence="2" type="ORF">DT23_06165</name>
</gene>
<dbReference type="EMBL" id="AUNB01000051">
    <property type="protein sequence ID" value="KEO55554.1"/>
    <property type="molecule type" value="Genomic_DNA"/>
</dbReference>
<evidence type="ECO:0008006" key="4">
    <source>
        <dbReference type="Google" id="ProtNLM"/>
    </source>
</evidence>
<dbReference type="Proteomes" id="UP000027471">
    <property type="component" value="Unassembled WGS sequence"/>
</dbReference>
<feature type="signal peptide" evidence="1">
    <location>
        <begin position="1"/>
        <end position="20"/>
    </location>
</feature>
<evidence type="ECO:0000313" key="2">
    <source>
        <dbReference type="EMBL" id="KEO55554.1"/>
    </source>
</evidence>
<organism evidence="2 3">
    <name type="scientific">Thioclava indica</name>
    <dbReference type="NCBI Taxonomy" id="1353528"/>
    <lineage>
        <taxon>Bacteria</taxon>
        <taxon>Pseudomonadati</taxon>
        <taxon>Pseudomonadota</taxon>
        <taxon>Alphaproteobacteria</taxon>
        <taxon>Rhodobacterales</taxon>
        <taxon>Paracoccaceae</taxon>
        <taxon>Thioclava</taxon>
    </lineage>
</organism>